<dbReference type="InterPro" id="IPR011009">
    <property type="entry name" value="Kinase-like_dom_sf"/>
</dbReference>
<dbReference type="PANTHER" id="PTHR27001:SF931">
    <property type="entry name" value="OS11G0664100 PROTEIN"/>
    <property type="match status" value="1"/>
</dbReference>
<evidence type="ECO:0000256" key="1">
    <source>
        <dbReference type="ARBA" id="ARBA00008718"/>
    </source>
</evidence>
<comment type="catalytic activity">
    <reaction evidence="9">
        <text>L-seryl-[protein] + ATP = O-phospho-L-seryl-[protein] + ADP + H(+)</text>
        <dbReference type="Rhea" id="RHEA:17989"/>
        <dbReference type="Rhea" id="RHEA-COMP:9863"/>
        <dbReference type="Rhea" id="RHEA-COMP:11604"/>
        <dbReference type="ChEBI" id="CHEBI:15378"/>
        <dbReference type="ChEBI" id="CHEBI:29999"/>
        <dbReference type="ChEBI" id="CHEBI:30616"/>
        <dbReference type="ChEBI" id="CHEBI:83421"/>
        <dbReference type="ChEBI" id="CHEBI:456216"/>
        <dbReference type="EC" id="2.7.11.1"/>
    </reaction>
</comment>
<dbReference type="InterPro" id="IPR011029">
    <property type="entry name" value="DEATH-like_dom_sf"/>
</dbReference>
<proteinExistence type="inferred from homology"/>
<evidence type="ECO:0000256" key="10">
    <source>
        <dbReference type="PROSITE-ProRule" id="PRU10141"/>
    </source>
</evidence>
<evidence type="ECO:0000256" key="7">
    <source>
        <dbReference type="ARBA" id="ARBA00022840"/>
    </source>
</evidence>
<dbReference type="PROSITE" id="PS00107">
    <property type="entry name" value="PROTEIN_KINASE_ATP"/>
    <property type="match status" value="1"/>
</dbReference>
<evidence type="ECO:0000256" key="5">
    <source>
        <dbReference type="ARBA" id="ARBA00022741"/>
    </source>
</evidence>
<protein>
    <recommendedName>
        <fullName evidence="2">non-specific serine/threonine protein kinase</fullName>
        <ecNumber evidence="2">2.7.11.1</ecNumber>
    </recommendedName>
</protein>
<dbReference type="AlphaFoldDB" id="A0AAJ7PBA2"/>
<organism evidence="13 14">
    <name type="scientific">Galendromus occidentalis</name>
    <name type="common">western predatory mite</name>
    <dbReference type="NCBI Taxonomy" id="34638"/>
    <lineage>
        <taxon>Eukaryota</taxon>
        <taxon>Metazoa</taxon>
        <taxon>Ecdysozoa</taxon>
        <taxon>Arthropoda</taxon>
        <taxon>Chelicerata</taxon>
        <taxon>Arachnida</taxon>
        <taxon>Acari</taxon>
        <taxon>Parasitiformes</taxon>
        <taxon>Mesostigmata</taxon>
        <taxon>Gamasina</taxon>
        <taxon>Phytoseioidea</taxon>
        <taxon>Phytoseiidae</taxon>
        <taxon>Typhlodrominae</taxon>
        <taxon>Galendromus</taxon>
    </lineage>
</organism>
<dbReference type="GO" id="GO:0005524">
    <property type="term" value="F:ATP binding"/>
    <property type="evidence" value="ECO:0007669"/>
    <property type="project" value="UniProtKB-UniRule"/>
</dbReference>
<keyword evidence="4" id="KW-0808">Transferase</keyword>
<keyword evidence="6 14" id="KW-0418">Kinase</keyword>
<dbReference type="InterPro" id="IPR000719">
    <property type="entry name" value="Prot_kinase_dom"/>
</dbReference>
<dbReference type="Gene3D" id="1.10.510.10">
    <property type="entry name" value="Transferase(Phosphotransferase) domain 1"/>
    <property type="match status" value="1"/>
</dbReference>
<dbReference type="GO" id="GO:0004674">
    <property type="term" value="F:protein serine/threonine kinase activity"/>
    <property type="evidence" value="ECO:0007669"/>
    <property type="project" value="UniProtKB-KW"/>
</dbReference>
<dbReference type="SUPFAM" id="SSF56112">
    <property type="entry name" value="Protein kinase-like (PK-like)"/>
    <property type="match status" value="1"/>
</dbReference>
<dbReference type="Gene3D" id="3.30.200.20">
    <property type="entry name" value="Phosphorylase Kinase, domain 1"/>
    <property type="match status" value="1"/>
</dbReference>
<evidence type="ECO:0000256" key="3">
    <source>
        <dbReference type="ARBA" id="ARBA00022527"/>
    </source>
</evidence>
<evidence type="ECO:0000256" key="9">
    <source>
        <dbReference type="ARBA" id="ARBA00048679"/>
    </source>
</evidence>
<keyword evidence="3" id="KW-0723">Serine/threonine-protein kinase</keyword>
<evidence type="ECO:0000256" key="4">
    <source>
        <dbReference type="ARBA" id="ARBA00022679"/>
    </source>
</evidence>
<keyword evidence="13" id="KW-1185">Reference proteome</keyword>
<dbReference type="PANTHER" id="PTHR27001">
    <property type="entry name" value="OS01G0253100 PROTEIN"/>
    <property type="match status" value="1"/>
</dbReference>
<dbReference type="FunFam" id="1.10.510.10:FF:000754">
    <property type="entry name" value="Interleukin-1 receptor-associated kinase"/>
    <property type="match status" value="1"/>
</dbReference>
<evidence type="ECO:0000313" key="14">
    <source>
        <dbReference type="RefSeq" id="XP_018496941.1"/>
    </source>
</evidence>
<reference evidence="14" key="1">
    <citation type="submission" date="2025-08" db="UniProtKB">
        <authorList>
            <consortium name="RefSeq"/>
        </authorList>
    </citation>
    <scope>IDENTIFICATION</scope>
</reference>
<evidence type="ECO:0000256" key="11">
    <source>
        <dbReference type="SAM" id="MobiDB-lite"/>
    </source>
</evidence>
<dbReference type="KEGG" id="goe:100903768"/>
<keyword evidence="7 10" id="KW-0067">ATP-binding</keyword>
<dbReference type="SUPFAM" id="SSF47986">
    <property type="entry name" value="DEATH domain"/>
    <property type="match status" value="1"/>
</dbReference>
<accession>A0AAJ7PBA2</accession>
<dbReference type="InterPro" id="IPR017441">
    <property type="entry name" value="Protein_kinase_ATP_BS"/>
</dbReference>
<comment type="catalytic activity">
    <reaction evidence="8">
        <text>L-threonyl-[protein] + ATP = O-phospho-L-threonyl-[protein] + ADP + H(+)</text>
        <dbReference type="Rhea" id="RHEA:46608"/>
        <dbReference type="Rhea" id="RHEA-COMP:11060"/>
        <dbReference type="Rhea" id="RHEA-COMP:11605"/>
        <dbReference type="ChEBI" id="CHEBI:15378"/>
        <dbReference type="ChEBI" id="CHEBI:30013"/>
        <dbReference type="ChEBI" id="CHEBI:30616"/>
        <dbReference type="ChEBI" id="CHEBI:61977"/>
        <dbReference type="ChEBI" id="CHEBI:456216"/>
        <dbReference type="EC" id="2.7.11.1"/>
    </reaction>
</comment>
<dbReference type="RefSeq" id="XP_018496941.1">
    <property type="nucleotide sequence ID" value="XM_018641425.1"/>
</dbReference>
<dbReference type="PROSITE" id="PS00108">
    <property type="entry name" value="PROTEIN_KINASE_ST"/>
    <property type="match status" value="1"/>
</dbReference>
<feature type="domain" description="Protein kinase" evidence="12">
    <location>
        <begin position="229"/>
        <end position="504"/>
    </location>
</feature>
<dbReference type="GO" id="GO:0005886">
    <property type="term" value="C:plasma membrane"/>
    <property type="evidence" value="ECO:0007669"/>
    <property type="project" value="TreeGrafter"/>
</dbReference>
<evidence type="ECO:0000259" key="12">
    <source>
        <dbReference type="PROSITE" id="PS50011"/>
    </source>
</evidence>
<gene>
    <name evidence="14" type="primary">LOC100903768</name>
</gene>
<dbReference type="Gene3D" id="1.10.533.10">
    <property type="entry name" value="Death Domain, Fas"/>
    <property type="match status" value="1"/>
</dbReference>
<feature type="compositionally biased region" description="Polar residues" evidence="11">
    <location>
        <begin position="18"/>
        <end position="30"/>
    </location>
</feature>
<evidence type="ECO:0000256" key="2">
    <source>
        <dbReference type="ARBA" id="ARBA00012513"/>
    </source>
</evidence>
<feature type="region of interest" description="Disordered" evidence="11">
    <location>
        <begin position="1"/>
        <end position="31"/>
    </location>
</feature>
<dbReference type="EC" id="2.7.11.1" evidence="2"/>
<dbReference type="Pfam" id="PF00069">
    <property type="entry name" value="Pkinase"/>
    <property type="match status" value="1"/>
</dbReference>
<feature type="binding site" evidence="10">
    <location>
        <position position="257"/>
    </location>
    <ligand>
        <name>ATP</name>
        <dbReference type="ChEBI" id="CHEBI:30616"/>
    </ligand>
</feature>
<dbReference type="InterPro" id="IPR008271">
    <property type="entry name" value="Ser/Thr_kinase_AS"/>
</dbReference>
<dbReference type="GeneID" id="100903768"/>
<dbReference type="SMART" id="SM00220">
    <property type="entry name" value="S_TKc"/>
    <property type="match status" value="1"/>
</dbReference>
<sequence>MSLGDSPRLSGMALPRPNSRTTVSSSPGSQERTRYRYLHEVPFTVLHELAQHLNADRKWPLLAGYMKFTNTEIGNFEIASLRDGGPAQMVLRTYAQRLGTTSRIFKYLHKMQYFIGMNIIKNYVDPSLWGLLEGDNSSEVTSGVSERYRPSAPPGMSRATGREAEINNMNGLIQLPNSNRIRVMSMAEILPRSGSLLHDNAQRFNFLDIDLGSIEKIPHADLAEATQGFNEQKILGRGGFGIVYRGYWKYTDVAIKKLKVSASRSLEHVRQVFTELKVLEKCRFDNILNLYGVSIDKPDEACLVYQFMPGGSLDDRLRRKTPPLNWSQRTVVARGTARGLNFLHTLPGTPLVHGDIKPANILLDINLEPKLGDFGLTREGPANDQTHRFVSRVHGTRCYLPEEYVKDRRLSPKVDVYSFGLVLLEMATCLKIYDERRPIKKLNEYIRSLRNDNERREHKDPYGGEGGLPTFDIFVELGLRCSALDKKDRPDMDEILGILMNERLSQNCEGFIPGYLCYDPQCVVINGAYASWSCVCSDSVIMTIRLPQHP</sequence>
<comment type="similarity">
    <text evidence="1">Belongs to the protein kinase superfamily. TKL Ser/Thr protein kinase family. Pelle subfamily.</text>
</comment>
<evidence type="ECO:0000313" key="13">
    <source>
        <dbReference type="Proteomes" id="UP000694867"/>
    </source>
</evidence>
<name>A0AAJ7PBA2_9ACAR</name>
<keyword evidence="5 10" id="KW-0547">Nucleotide-binding</keyword>
<evidence type="ECO:0000256" key="8">
    <source>
        <dbReference type="ARBA" id="ARBA00047899"/>
    </source>
</evidence>
<dbReference type="PROSITE" id="PS50011">
    <property type="entry name" value="PROTEIN_KINASE_DOM"/>
    <property type="match status" value="1"/>
</dbReference>
<dbReference type="Proteomes" id="UP000694867">
    <property type="component" value="Unplaced"/>
</dbReference>
<evidence type="ECO:0000256" key="6">
    <source>
        <dbReference type="ARBA" id="ARBA00022777"/>
    </source>
</evidence>